<gene>
    <name evidence="2" type="ORF">DR999_PMT15406</name>
</gene>
<dbReference type="AlphaFoldDB" id="A0A4D9E5R0"/>
<accession>A0A4D9E5R0</accession>
<evidence type="ECO:0000256" key="1">
    <source>
        <dbReference type="SAM" id="MobiDB-lite"/>
    </source>
</evidence>
<reference evidence="2 3" key="2">
    <citation type="submission" date="2019-04" db="EMBL/GenBank/DDBJ databases">
        <title>The genome sequence of big-headed turtle.</title>
        <authorList>
            <person name="Gong S."/>
        </authorList>
    </citation>
    <scope>NUCLEOTIDE SEQUENCE [LARGE SCALE GENOMIC DNA]</scope>
    <source>
        <strain evidence="2">DO16091913</strain>
        <tissue evidence="2">Muscle</tissue>
    </source>
</reference>
<reference evidence="2 3" key="1">
    <citation type="submission" date="2019-04" db="EMBL/GenBank/DDBJ databases">
        <title>Draft genome of the big-headed turtle Platysternon megacephalum.</title>
        <authorList>
            <person name="Gong S."/>
        </authorList>
    </citation>
    <scope>NUCLEOTIDE SEQUENCE [LARGE SCALE GENOMIC DNA]</scope>
    <source>
        <strain evidence="2">DO16091913</strain>
        <tissue evidence="2">Muscle</tissue>
    </source>
</reference>
<sequence length="120" mass="13447">MPPDSQMGNRDCTMNKTHSKVRVKGPERNPLQAGKEKMDKDKRNKASAKPSYQFLAITCCQWSKNLGTNFQLQSLGRRLMGHLGKHPRAQSQLKGMDSNTWPTHNEVLVHGAVATEVNGY</sequence>
<feature type="region of interest" description="Disordered" evidence="1">
    <location>
        <begin position="1"/>
        <end position="48"/>
    </location>
</feature>
<name>A0A4D9E5R0_9SAUR</name>
<evidence type="ECO:0000313" key="3">
    <source>
        <dbReference type="Proteomes" id="UP000297703"/>
    </source>
</evidence>
<comment type="caution">
    <text evidence="2">The sequence shown here is derived from an EMBL/GenBank/DDBJ whole genome shotgun (WGS) entry which is preliminary data.</text>
</comment>
<evidence type="ECO:0000313" key="2">
    <source>
        <dbReference type="EMBL" id="TFK02330.1"/>
    </source>
</evidence>
<feature type="compositionally biased region" description="Basic and acidic residues" evidence="1">
    <location>
        <begin position="34"/>
        <end position="44"/>
    </location>
</feature>
<dbReference type="EMBL" id="QXTE01000195">
    <property type="protein sequence ID" value="TFK02330.1"/>
    <property type="molecule type" value="Genomic_DNA"/>
</dbReference>
<organism evidence="2 3">
    <name type="scientific">Platysternon megacephalum</name>
    <name type="common">big-headed turtle</name>
    <dbReference type="NCBI Taxonomy" id="55544"/>
    <lineage>
        <taxon>Eukaryota</taxon>
        <taxon>Metazoa</taxon>
        <taxon>Chordata</taxon>
        <taxon>Craniata</taxon>
        <taxon>Vertebrata</taxon>
        <taxon>Euteleostomi</taxon>
        <taxon>Archelosauria</taxon>
        <taxon>Testudinata</taxon>
        <taxon>Testudines</taxon>
        <taxon>Cryptodira</taxon>
        <taxon>Durocryptodira</taxon>
        <taxon>Testudinoidea</taxon>
        <taxon>Platysternidae</taxon>
        <taxon>Platysternon</taxon>
    </lineage>
</organism>
<dbReference type="Proteomes" id="UP000297703">
    <property type="component" value="Unassembled WGS sequence"/>
</dbReference>
<keyword evidence="3" id="KW-1185">Reference proteome</keyword>
<protein>
    <submittedName>
        <fullName evidence="2">PR domain zinc finger protein 15</fullName>
    </submittedName>
</protein>
<feature type="compositionally biased region" description="Polar residues" evidence="1">
    <location>
        <begin position="1"/>
        <end position="16"/>
    </location>
</feature>
<proteinExistence type="predicted"/>